<reference evidence="1" key="1">
    <citation type="submission" date="2022-04" db="EMBL/GenBank/DDBJ databases">
        <title>Genome of the entomopathogenic fungus Entomophthora muscae.</title>
        <authorList>
            <person name="Elya C."/>
            <person name="Lovett B.R."/>
            <person name="Lee E."/>
            <person name="Macias A.M."/>
            <person name="Hajek A.E."/>
            <person name="De Bivort B.L."/>
            <person name="Kasson M.T."/>
            <person name="De Fine Licht H.H."/>
            <person name="Stajich J.E."/>
        </authorList>
    </citation>
    <scope>NUCLEOTIDE SEQUENCE</scope>
    <source>
        <strain evidence="1">Berkeley</strain>
    </source>
</reference>
<dbReference type="EMBL" id="QTSX02007104">
    <property type="protein sequence ID" value="KAJ9051743.1"/>
    <property type="molecule type" value="Genomic_DNA"/>
</dbReference>
<comment type="caution">
    <text evidence="1">The sequence shown here is derived from an EMBL/GenBank/DDBJ whole genome shotgun (WGS) entry which is preliminary data.</text>
</comment>
<keyword evidence="2" id="KW-1185">Reference proteome</keyword>
<protein>
    <submittedName>
        <fullName evidence="1">Uncharacterized protein</fullName>
    </submittedName>
</protein>
<name>A0ACC2RNY1_9FUNG</name>
<gene>
    <name evidence="1" type="ORF">DSO57_1002006</name>
</gene>
<dbReference type="Proteomes" id="UP001165960">
    <property type="component" value="Unassembled WGS sequence"/>
</dbReference>
<proteinExistence type="predicted"/>
<organism evidence="1 2">
    <name type="scientific">Entomophthora muscae</name>
    <dbReference type="NCBI Taxonomy" id="34485"/>
    <lineage>
        <taxon>Eukaryota</taxon>
        <taxon>Fungi</taxon>
        <taxon>Fungi incertae sedis</taxon>
        <taxon>Zoopagomycota</taxon>
        <taxon>Entomophthoromycotina</taxon>
        <taxon>Entomophthoromycetes</taxon>
        <taxon>Entomophthorales</taxon>
        <taxon>Entomophthoraceae</taxon>
        <taxon>Entomophthora</taxon>
    </lineage>
</organism>
<evidence type="ECO:0000313" key="2">
    <source>
        <dbReference type="Proteomes" id="UP001165960"/>
    </source>
</evidence>
<accession>A0ACC2RNY1</accession>
<evidence type="ECO:0000313" key="1">
    <source>
        <dbReference type="EMBL" id="KAJ9051743.1"/>
    </source>
</evidence>
<sequence length="235" mass="25598">MFGVMYITLTGLIDSMVPTSGPWAILGKLLSYIVKLAPILWWALPAGPVGRLPTSPQEPPPQVGSLTGTHLMLFAPVLERLDSVMVKVAVYSLATPWSALYMPVFIDTSSNLPLQIIYIRTILLDNSVINHSLAGGPLEEKFWAEFNYENLETRDIDVNPVSSGTKFELETLVGCISLFESNINSLTNSSALCKEEKLVNSSQSEAEKGSDDVANCCLPLEGSVVNSFNLETVKC</sequence>